<organism evidence="3 4">
    <name type="scientific">Saitozyma podzolica</name>
    <dbReference type="NCBI Taxonomy" id="1890683"/>
    <lineage>
        <taxon>Eukaryota</taxon>
        <taxon>Fungi</taxon>
        <taxon>Dikarya</taxon>
        <taxon>Basidiomycota</taxon>
        <taxon>Agaricomycotina</taxon>
        <taxon>Tremellomycetes</taxon>
        <taxon>Tremellales</taxon>
        <taxon>Trimorphomycetaceae</taxon>
        <taxon>Saitozyma</taxon>
    </lineage>
</organism>
<feature type="compositionally biased region" description="Basic and acidic residues" evidence="1">
    <location>
        <begin position="208"/>
        <end position="220"/>
    </location>
</feature>
<keyword evidence="2" id="KW-0472">Membrane</keyword>
<keyword evidence="2" id="KW-1133">Transmembrane helix</keyword>
<feature type="transmembrane region" description="Helical" evidence="2">
    <location>
        <begin position="81"/>
        <end position="100"/>
    </location>
</feature>
<evidence type="ECO:0000313" key="4">
    <source>
        <dbReference type="Proteomes" id="UP000279259"/>
    </source>
</evidence>
<dbReference type="AlphaFoldDB" id="A0A427YW60"/>
<protein>
    <recommendedName>
        <fullName evidence="5">MARVEL domain-containing protein</fullName>
    </recommendedName>
</protein>
<dbReference type="EMBL" id="RSCD01000001">
    <property type="protein sequence ID" value="RSH95327.1"/>
    <property type="molecule type" value="Genomic_DNA"/>
</dbReference>
<feature type="compositionally biased region" description="Basic and acidic residues" evidence="1">
    <location>
        <begin position="229"/>
        <end position="238"/>
    </location>
</feature>
<feature type="region of interest" description="Disordered" evidence="1">
    <location>
        <begin position="170"/>
        <end position="252"/>
    </location>
</feature>
<name>A0A427YW60_9TREE</name>
<proteinExistence type="predicted"/>
<feature type="transmembrane region" description="Helical" evidence="2">
    <location>
        <begin position="38"/>
        <end position="60"/>
    </location>
</feature>
<dbReference type="Proteomes" id="UP000279259">
    <property type="component" value="Unassembled WGS sequence"/>
</dbReference>
<evidence type="ECO:0000313" key="3">
    <source>
        <dbReference type="EMBL" id="RSH95327.1"/>
    </source>
</evidence>
<reference evidence="3 4" key="1">
    <citation type="submission" date="2018-11" db="EMBL/GenBank/DDBJ databases">
        <title>Genome sequence of Saitozyma podzolica DSM 27192.</title>
        <authorList>
            <person name="Aliyu H."/>
            <person name="Gorte O."/>
            <person name="Ochsenreither K."/>
        </authorList>
    </citation>
    <scope>NUCLEOTIDE SEQUENCE [LARGE SCALE GENOMIC DNA]</scope>
    <source>
        <strain evidence="3 4">DSM 27192</strain>
    </source>
</reference>
<evidence type="ECO:0008006" key="5">
    <source>
        <dbReference type="Google" id="ProtNLM"/>
    </source>
</evidence>
<feature type="transmembrane region" description="Helical" evidence="2">
    <location>
        <begin position="12"/>
        <end position="32"/>
    </location>
</feature>
<accession>A0A427YW60</accession>
<gene>
    <name evidence="3" type="ORF">EHS25_000414</name>
</gene>
<sequence>MASSVRPAVRYTLMGLHMALWLTIFLVGLLLAFNIVYFIVHIAAGIALIIYVPAAIALSARDSESTFDHAGGEVAYLVIQQIAWLFSGVWSALIAAWASVCYDVTYTRGRYTYHRNGVCAVVIAISALSFLHFVILLGWMSWVIHIARTSPGLSATKGFAMPTHKLLVSPPYDREPVSMSERSERGERGQSRGQAEQYSTPFPTAQVAHDDATGVARVDRGYQLTSATEAEREAELMSHAEGWQHQGAGETR</sequence>
<feature type="compositionally biased region" description="Basic and acidic residues" evidence="1">
    <location>
        <begin position="172"/>
        <end position="190"/>
    </location>
</feature>
<evidence type="ECO:0000256" key="2">
    <source>
        <dbReference type="SAM" id="Phobius"/>
    </source>
</evidence>
<feature type="transmembrane region" description="Helical" evidence="2">
    <location>
        <begin position="120"/>
        <end position="144"/>
    </location>
</feature>
<comment type="caution">
    <text evidence="3">The sequence shown here is derived from an EMBL/GenBank/DDBJ whole genome shotgun (WGS) entry which is preliminary data.</text>
</comment>
<keyword evidence="2" id="KW-0812">Transmembrane</keyword>
<keyword evidence="4" id="KW-1185">Reference proteome</keyword>
<evidence type="ECO:0000256" key="1">
    <source>
        <dbReference type="SAM" id="MobiDB-lite"/>
    </source>
</evidence>
<dbReference type="OrthoDB" id="2596148at2759"/>